<organism evidence="1 2">
    <name type="scientific">Tetrahymena thermophila (strain SB210)</name>
    <dbReference type="NCBI Taxonomy" id="312017"/>
    <lineage>
        <taxon>Eukaryota</taxon>
        <taxon>Sar</taxon>
        <taxon>Alveolata</taxon>
        <taxon>Ciliophora</taxon>
        <taxon>Intramacronucleata</taxon>
        <taxon>Oligohymenophorea</taxon>
        <taxon>Hymenostomatida</taxon>
        <taxon>Tetrahymenina</taxon>
        <taxon>Tetrahymenidae</taxon>
        <taxon>Tetrahymena</taxon>
    </lineage>
</organism>
<dbReference type="AlphaFoldDB" id="W7X854"/>
<dbReference type="EMBL" id="GG662641">
    <property type="protein sequence ID" value="EWS73527.1"/>
    <property type="molecule type" value="Genomic_DNA"/>
</dbReference>
<gene>
    <name evidence="1" type="ORF">TTHERM_000628669</name>
</gene>
<evidence type="ECO:0000313" key="2">
    <source>
        <dbReference type="Proteomes" id="UP000009168"/>
    </source>
</evidence>
<reference evidence="2" key="1">
    <citation type="journal article" date="2006" name="PLoS Biol.">
        <title>Macronuclear genome sequence of the ciliate Tetrahymena thermophila, a model eukaryote.</title>
        <authorList>
            <person name="Eisen J.A."/>
            <person name="Coyne R.S."/>
            <person name="Wu M."/>
            <person name="Wu D."/>
            <person name="Thiagarajan M."/>
            <person name="Wortman J.R."/>
            <person name="Badger J.H."/>
            <person name="Ren Q."/>
            <person name="Amedeo P."/>
            <person name="Jones K.M."/>
            <person name="Tallon L.J."/>
            <person name="Delcher A.L."/>
            <person name="Salzberg S.L."/>
            <person name="Silva J.C."/>
            <person name="Haas B.J."/>
            <person name="Majoros W.H."/>
            <person name="Farzad M."/>
            <person name="Carlton J.M."/>
            <person name="Smith R.K. Jr."/>
            <person name="Garg J."/>
            <person name="Pearlman R.E."/>
            <person name="Karrer K.M."/>
            <person name="Sun L."/>
            <person name="Manning G."/>
            <person name="Elde N.C."/>
            <person name="Turkewitz A.P."/>
            <person name="Asai D.J."/>
            <person name="Wilkes D.E."/>
            <person name="Wang Y."/>
            <person name="Cai H."/>
            <person name="Collins K."/>
            <person name="Stewart B.A."/>
            <person name="Lee S.R."/>
            <person name="Wilamowska K."/>
            <person name="Weinberg Z."/>
            <person name="Ruzzo W.L."/>
            <person name="Wloga D."/>
            <person name="Gaertig J."/>
            <person name="Frankel J."/>
            <person name="Tsao C.-C."/>
            <person name="Gorovsky M.A."/>
            <person name="Keeling P.J."/>
            <person name="Waller R.F."/>
            <person name="Patron N.J."/>
            <person name="Cherry J.M."/>
            <person name="Stover N.A."/>
            <person name="Krieger C.J."/>
            <person name="del Toro C."/>
            <person name="Ryder H.F."/>
            <person name="Williamson S.C."/>
            <person name="Barbeau R.A."/>
            <person name="Hamilton E.P."/>
            <person name="Orias E."/>
        </authorList>
    </citation>
    <scope>NUCLEOTIDE SEQUENCE [LARGE SCALE GENOMIC DNA]</scope>
    <source>
        <strain evidence="2">SB210</strain>
    </source>
</reference>
<dbReference type="InParanoid" id="W7X854"/>
<protein>
    <submittedName>
        <fullName evidence="1">Uncharacterized protein</fullName>
    </submittedName>
</protein>
<dbReference type="GeneID" id="24439899"/>
<dbReference type="RefSeq" id="XP_012653917.1">
    <property type="nucleotide sequence ID" value="XM_012798463.1"/>
</dbReference>
<sequence>MMDYLLFQDFNWKKCPKTYSGSLVYVQSDIVQKNDEKPISVGGGNGFSSLSNKLQMTLKTCTILSH</sequence>
<dbReference type="KEGG" id="tet:TTHERM_000628669"/>
<evidence type="ECO:0000313" key="1">
    <source>
        <dbReference type="EMBL" id="EWS73527.1"/>
    </source>
</evidence>
<dbReference type="Proteomes" id="UP000009168">
    <property type="component" value="Unassembled WGS sequence"/>
</dbReference>
<keyword evidence="2" id="KW-1185">Reference proteome</keyword>
<accession>W7X854</accession>
<proteinExistence type="predicted"/>
<name>W7X854_TETTS</name>